<keyword evidence="3" id="KW-1185">Reference proteome</keyword>
<evidence type="ECO:0000313" key="3">
    <source>
        <dbReference type="Proteomes" id="UP000619788"/>
    </source>
</evidence>
<evidence type="ECO:0000313" key="2">
    <source>
        <dbReference type="EMBL" id="GIH93536.1"/>
    </source>
</evidence>
<protein>
    <submittedName>
        <fullName evidence="2">Uncharacterized protein</fullName>
    </submittedName>
</protein>
<reference evidence="2 3" key="1">
    <citation type="submission" date="2021-01" db="EMBL/GenBank/DDBJ databases">
        <title>Whole genome shotgun sequence of Planobispora siamensis NBRC 107568.</title>
        <authorList>
            <person name="Komaki H."/>
            <person name="Tamura T."/>
        </authorList>
    </citation>
    <scope>NUCLEOTIDE SEQUENCE [LARGE SCALE GENOMIC DNA]</scope>
    <source>
        <strain evidence="2 3">NBRC 107568</strain>
    </source>
</reference>
<organism evidence="2 3">
    <name type="scientific">Planobispora siamensis</name>
    <dbReference type="NCBI Taxonomy" id="936338"/>
    <lineage>
        <taxon>Bacteria</taxon>
        <taxon>Bacillati</taxon>
        <taxon>Actinomycetota</taxon>
        <taxon>Actinomycetes</taxon>
        <taxon>Streptosporangiales</taxon>
        <taxon>Streptosporangiaceae</taxon>
        <taxon>Planobispora</taxon>
    </lineage>
</organism>
<dbReference type="Proteomes" id="UP000619788">
    <property type="component" value="Unassembled WGS sequence"/>
</dbReference>
<feature type="compositionally biased region" description="Basic and acidic residues" evidence="1">
    <location>
        <begin position="373"/>
        <end position="382"/>
    </location>
</feature>
<comment type="caution">
    <text evidence="2">The sequence shown here is derived from an EMBL/GenBank/DDBJ whole genome shotgun (WGS) entry which is preliminary data.</text>
</comment>
<accession>A0A8J3SFB2</accession>
<feature type="region of interest" description="Disordered" evidence="1">
    <location>
        <begin position="344"/>
        <end position="399"/>
    </location>
</feature>
<proteinExistence type="predicted"/>
<name>A0A8J3SFB2_9ACTN</name>
<dbReference type="EMBL" id="BOOJ01000033">
    <property type="protein sequence ID" value="GIH93536.1"/>
    <property type="molecule type" value="Genomic_DNA"/>
</dbReference>
<dbReference type="AlphaFoldDB" id="A0A8J3SFB2"/>
<evidence type="ECO:0000256" key="1">
    <source>
        <dbReference type="SAM" id="MobiDB-lite"/>
    </source>
</evidence>
<sequence>MTDPEMGDRDERPEMNTTAEQARAIADAVLYEGYLLYPYRASAAKNRVRWQWGVLAPPGCPGESSRSRTELLAEARAGAVLHVRLRFLHLQERVVQDGVGTAVPSLRVAGAEHTTWDEAVEREVDAALRVADLLAGDNRVPFEVPGGVDVESIPGGDGARLVRRRLPLRGELLLRADPLPGPYGGLRLRLCVANTADASPEAAGGSRPEALKSALIAAHALLSITSGGFLSSLDPPEWAAAQARACRNEGMWPVLVGEPGRRDTVLCSPIILYDYPAVAEESPGELFDGTEIDEILTLRTMALTEEEKRQARATDPRAAELIDRVDHLPAEALARLHGAVRDLRAVTGRQRKPPGGSREPAGRPDEPWPEVTGESRESRPEVTGRPAVPWWDPGADASVSPETDAVVVAGVRVAKGSPVRLRPGRRADAQDMFLAGRTATVAAVLHDVDGDVHLAVALDGDGEEDAYAAHGRFRYFAPDEVEPL</sequence>
<gene>
    <name evidence="2" type="ORF">Psi01_41660</name>
</gene>